<evidence type="ECO:0000256" key="5">
    <source>
        <dbReference type="ARBA" id="ARBA00023004"/>
    </source>
</evidence>
<keyword evidence="3" id="KW-0949">S-adenosyl-L-methionine</keyword>
<keyword evidence="6" id="KW-0411">Iron-sulfur</keyword>
<keyword evidence="2" id="KW-0004">4Fe-4S</keyword>
<protein>
    <submittedName>
        <fullName evidence="8">Anaerobic ribonucleoside-triphosphate reductase activating protein</fullName>
    </submittedName>
</protein>
<dbReference type="NCBIfam" id="TIGR02495">
    <property type="entry name" value="NrdG2"/>
    <property type="match status" value="1"/>
</dbReference>
<accession>A0ABZ2Y9R7</accession>
<comment type="cofactor">
    <cofactor evidence="1">
        <name>[4Fe-4S] cluster</name>
        <dbReference type="ChEBI" id="CHEBI:49883"/>
    </cofactor>
</comment>
<dbReference type="InterPro" id="IPR058240">
    <property type="entry name" value="rSAM_sf"/>
</dbReference>
<sequence length="234" mass="27445">MNIFRGWQKVSYIDYPARIATLLFVGGCNFRCPYCQNPELVREWQGLPLIEESAVREFLLNRKTFIDAVCISGGEPLLHFEELLPFLRWVKKEGFLVKVDTNGSFPARVEDLEKEGLVDYWAIDFKLLPENYSLVAPPDLKKKVLETLEMALNFPLHKVEFRTTIYPPFHNSKILEEMAQYLREAPLWYWQNFQNQKTLSPEAQKVAPYPIETLKAWAKEINSKLERELAFVRE</sequence>
<keyword evidence="4" id="KW-0479">Metal-binding</keyword>
<dbReference type="SFLD" id="SFLDG01094">
    <property type="entry name" value="Uncharacterised_Radical_SAM_Su"/>
    <property type="match status" value="1"/>
</dbReference>
<dbReference type="InterPro" id="IPR012840">
    <property type="entry name" value="NrdG2"/>
</dbReference>
<keyword evidence="9" id="KW-1185">Reference proteome</keyword>
<dbReference type="EMBL" id="CP121689">
    <property type="protein sequence ID" value="WZL75743.1"/>
    <property type="molecule type" value="Genomic_DNA"/>
</dbReference>
<dbReference type="PANTHER" id="PTHR30352:SF5">
    <property type="entry name" value="PYRUVATE FORMATE-LYASE 1-ACTIVATING ENZYME"/>
    <property type="match status" value="1"/>
</dbReference>
<dbReference type="InterPro" id="IPR007197">
    <property type="entry name" value="rSAM"/>
</dbReference>
<dbReference type="Proteomes" id="UP001461341">
    <property type="component" value="Chromosome"/>
</dbReference>
<dbReference type="SUPFAM" id="SSF102114">
    <property type="entry name" value="Radical SAM enzymes"/>
    <property type="match status" value="1"/>
</dbReference>
<proteinExistence type="predicted"/>
<evidence type="ECO:0000256" key="4">
    <source>
        <dbReference type="ARBA" id="ARBA00022723"/>
    </source>
</evidence>
<dbReference type="Pfam" id="PF04055">
    <property type="entry name" value="Radical_SAM"/>
    <property type="match status" value="1"/>
</dbReference>
<feature type="domain" description="Radical SAM core" evidence="7">
    <location>
        <begin position="14"/>
        <end position="224"/>
    </location>
</feature>
<dbReference type="RefSeq" id="WP_369017893.1">
    <property type="nucleotide sequence ID" value="NZ_CP121689.1"/>
</dbReference>
<dbReference type="SFLD" id="SFLDS00029">
    <property type="entry name" value="Radical_SAM"/>
    <property type="match status" value="1"/>
</dbReference>
<dbReference type="PANTHER" id="PTHR30352">
    <property type="entry name" value="PYRUVATE FORMATE-LYASE-ACTIVATING ENZYME"/>
    <property type="match status" value="1"/>
</dbReference>
<organism evidence="8 9">
    <name type="scientific">Thermatribacter velox</name>
    <dbReference type="NCBI Taxonomy" id="3039681"/>
    <lineage>
        <taxon>Bacteria</taxon>
        <taxon>Pseudomonadati</taxon>
        <taxon>Atribacterota</taxon>
        <taxon>Atribacteria</taxon>
        <taxon>Atribacterales</taxon>
        <taxon>Thermatribacteraceae</taxon>
        <taxon>Thermatribacter</taxon>
    </lineage>
</organism>
<evidence type="ECO:0000313" key="8">
    <source>
        <dbReference type="EMBL" id="WZL75743.1"/>
    </source>
</evidence>
<dbReference type="CDD" id="cd01335">
    <property type="entry name" value="Radical_SAM"/>
    <property type="match status" value="1"/>
</dbReference>
<dbReference type="InterPro" id="IPR034457">
    <property type="entry name" value="Organic_radical-activating"/>
</dbReference>
<evidence type="ECO:0000256" key="6">
    <source>
        <dbReference type="ARBA" id="ARBA00023014"/>
    </source>
</evidence>
<evidence type="ECO:0000259" key="7">
    <source>
        <dbReference type="PROSITE" id="PS51918"/>
    </source>
</evidence>
<reference evidence="8 9" key="1">
    <citation type="submission" date="2023-03" db="EMBL/GenBank/DDBJ databases">
        <title>Novel Species.</title>
        <authorList>
            <person name="Ma S."/>
        </authorList>
    </citation>
    <scope>NUCLEOTIDE SEQUENCE [LARGE SCALE GENOMIC DNA]</scope>
    <source>
        <strain evidence="8 9">B11</strain>
    </source>
</reference>
<dbReference type="Gene3D" id="3.20.20.70">
    <property type="entry name" value="Aldolase class I"/>
    <property type="match status" value="1"/>
</dbReference>
<dbReference type="PROSITE" id="PS51918">
    <property type="entry name" value="RADICAL_SAM"/>
    <property type="match status" value="1"/>
</dbReference>
<evidence type="ECO:0000313" key="9">
    <source>
        <dbReference type="Proteomes" id="UP001461341"/>
    </source>
</evidence>
<evidence type="ECO:0000256" key="1">
    <source>
        <dbReference type="ARBA" id="ARBA00001966"/>
    </source>
</evidence>
<evidence type="ECO:0000256" key="3">
    <source>
        <dbReference type="ARBA" id="ARBA00022691"/>
    </source>
</evidence>
<dbReference type="InterPro" id="IPR013785">
    <property type="entry name" value="Aldolase_TIM"/>
</dbReference>
<evidence type="ECO:0000256" key="2">
    <source>
        <dbReference type="ARBA" id="ARBA00022485"/>
    </source>
</evidence>
<name>A0ABZ2Y9R7_9BACT</name>
<keyword evidence="5" id="KW-0408">Iron</keyword>
<gene>
    <name evidence="8" type="ORF">QBE54_09150</name>
</gene>